<proteinExistence type="predicted"/>
<feature type="signal peptide" evidence="3">
    <location>
        <begin position="1"/>
        <end position="34"/>
    </location>
</feature>
<accession>A0A927J0U9</accession>
<keyword evidence="5" id="KW-1185">Reference proteome</keyword>
<reference evidence="4" key="1">
    <citation type="journal article" date="2018" name="Curr. Microbiol.">
        <title>Cellulosimicrobium arenosum sp. nov., Isolated from Marine Sediment Sand.</title>
        <authorList>
            <person name="Oh M."/>
            <person name="Kim J.H."/>
            <person name="Yoon J.H."/>
            <person name="Schumann P."/>
            <person name="Kim W."/>
        </authorList>
    </citation>
    <scope>NUCLEOTIDE SEQUENCE</scope>
    <source>
        <strain evidence="4">KCTC 49039</strain>
    </source>
</reference>
<gene>
    <name evidence="4" type="ORF">IF651_12075</name>
</gene>
<feature type="region of interest" description="Disordered" evidence="1">
    <location>
        <begin position="150"/>
        <end position="186"/>
    </location>
</feature>
<dbReference type="AlphaFoldDB" id="A0A927J0U9"/>
<reference evidence="4" key="2">
    <citation type="submission" date="2020-09" db="EMBL/GenBank/DDBJ databases">
        <authorList>
            <person name="Yu Y."/>
        </authorList>
    </citation>
    <scope>NUCLEOTIDE SEQUENCE</scope>
    <source>
        <strain evidence="4">KCTC 49039</strain>
    </source>
</reference>
<comment type="caution">
    <text evidence="4">The sequence shown here is derived from an EMBL/GenBank/DDBJ whole genome shotgun (WGS) entry which is preliminary data.</text>
</comment>
<feature type="transmembrane region" description="Helical" evidence="2">
    <location>
        <begin position="198"/>
        <end position="219"/>
    </location>
</feature>
<dbReference type="InterPro" id="IPR006311">
    <property type="entry name" value="TAT_signal"/>
</dbReference>
<keyword evidence="2" id="KW-0472">Membrane</keyword>
<dbReference type="PROSITE" id="PS51318">
    <property type="entry name" value="TAT"/>
    <property type="match status" value="1"/>
</dbReference>
<dbReference type="Proteomes" id="UP000610846">
    <property type="component" value="Unassembled WGS sequence"/>
</dbReference>
<dbReference type="RefSeq" id="WP_191829370.1">
    <property type="nucleotide sequence ID" value="NZ_JACYHB010000009.1"/>
</dbReference>
<evidence type="ECO:0000313" key="4">
    <source>
        <dbReference type="EMBL" id="MBD8079793.1"/>
    </source>
</evidence>
<keyword evidence="3" id="KW-0732">Signal</keyword>
<sequence length="225" mass="23480">MSRSRSRRAITRSLVATVAASAAAVLAGSAAAAADDVYVPEEPTIQLSILDPICDGDVPYLRYEVDVTGTDNDTVTITWLNPDGDDVVEADLPLTGRVPWPGAVAGPDGQGIDWPGWRLEGDTWVEGDEFDWVRPSVDVLFQVNPETVATVDYPPSSPDCATNPPGETPPPDGSTPPPATPVTYTEENPSLAATGATVGMYAAIAAGLAALGAVVVLLARRTRRG</sequence>
<evidence type="ECO:0000256" key="2">
    <source>
        <dbReference type="SAM" id="Phobius"/>
    </source>
</evidence>
<organism evidence="4 5">
    <name type="scientific">Cellulosimicrobium arenosum</name>
    <dbReference type="NCBI Taxonomy" id="2708133"/>
    <lineage>
        <taxon>Bacteria</taxon>
        <taxon>Bacillati</taxon>
        <taxon>Actinomycetota</taxon>
        <taxon>Actinomycetes</taxon>
        <taxon>Micrococcales</taxon>
        <taxon>Promicromonosporaceae</taxon>
        <taxon>Cellulosimicrobium</taxon>
    </lineage>
</organism>
<evidence type="ECO:0000256" key="3">
    <source>
        <dbReference type="SAM" id="SignalP"/>
    </source>
</evidence>
<evidence type="ECO:0000313" key="5">
    <source>
        <dbReference type="Proteomes" id="UP000610846"/>
    </source>
</evidence>
<protein>
    <submittedName>
        <fullName evidence="4">Peptidase</fullName>
    </submittedName>
</protein>
<feature type="chain" id="PRO_5039357052" evidence="3">
    <location>
        <begin position="35"/>
        <end position="225"/>
    </location>
</feature>
<dbReference type="EMBL" id="JACYHB010000009">
    <property type="protein sequence ID" value="MBD8079793.1"/>
    <property type="molecule type" value="Genomic_DNA"/>
</dbReference>
<feature type="compositionally biased region" description="Pro residues" evidence="1">
    <location>
        <begin position="166"/>
        <end position="180"/>
    </location>
</feature>
<evidence type="ECO:0000256" key="1">
    <source>
        <dbReference type="SAM" id="MobiDB-lite"/>
    </source>
</evidence>
<keyword evidence="2" id="KW-0812">Transmembrane</keyword>
<keyword evidence="2" id="KW-1133">Transmembrane helix</keyword>
<name>A0A927J0U9_9MICO</name>